<comment type="caution">
    <text evidence="1">The sequence shown here is derived from an EMBL/GenBank/DDBJ whole genome shotgun (WGS) entry which is preliminary data.</text>
</comment>
<dbReference type="EMBL" id="MU006761">
    <property type="protein sequence ID" value="KAF2621142.1"/>
    <property type="molecule type" value="Genomic_DNA"/>
</dbReference>
<accession>A0ACB6RJI7</accession>
<reference evidence="1" key="1">
    <citation type="journal article" date="2020" name="Stud. Mycol.">
        <title>101 Dothideomycetes genomes: a test case for predicting lifestyles and emergence of pathogens.</title>
        <authorList>
            <person name="Haridas S."/>
            <person name="Albert R."/>
            <person name="Binder M."/>
            <person name="Bloem J."/>
            <person name="Labutti K."/>
            <person name="Salamov A."/>
            <person name="Andreopoulos B."/>
            <person name="Baker S."/>
            <person name="Barry K."/>
            <person name="Bills G."/>
            <person name="Bluhm B."/>
            <person name="Cannon C."/>
            <person name="Castanera R."/>
            <person name="Culley D."/>
            <person name="Daum C."/>
            <person name="Ezra D."/>
            <person name="Gonzalez J."/>
            <person name="Henrissat B."/>
            <person name="Kuo A."/>
            <person name="Liang C."/>
            <person name="Lipzen A."/>
            <person name="Lutzoni F."/>
            <person name="Magnuson J."/>
            <person name="Mondo S."/>
            <person name="Nolan M."/>
            <person name="Ohm R."/>
            <person name="Pangilinan J."/>
            <person name="Park H.-J."/>
            <person name="Ramirez L."/>
            <person name="Alfaro M."/>
            <person name="Sun H."/>
            <person name="Tritt A."/>
            <person name="Yoshinaga Y."/>
            <person name="Zwiers L.-H."/>
            <person name="Turgeon B."/>
            <person name="Goodwin S."/>
            <person name="Spatafora J."/>
            <person name="Crous P."/>
            <person name="Grigoriev I."/>
        </authorList>
    </citation>
    <scope>NUCLEOTIDE SEQUENCE</scope>
    <source>
        <strain evidence="1">CBS 525.71</strain>
    </source>
</reference>
<evidence type="ECO:0000313" key="1">
    <source>
        <dbReference type="EMBL" id="KAF2621142.1"/>
    </source>
</evidence>
<dbReference type="Proteomes" id="UP000799754">
    <property type="component" value="Unassembled WGS sequence"/>
</dbReference>
<keyword evidence="2" id="KW-1185">Reference proteome</keyword>
<organism evidence="1 2">
    <name type="scientific">Macroventuria anomochaeta</name>
    <dbReference type="NCBI Taxonomy" id="301207"/>
    <lineage>
        <taxon>Eukaryota</taxon>
        <taxon>Fungi</taxon>
        <taxon>Dikarya</taxon>
        <taxon>Ascomycota</taxon>
        <taxon>Pezizomycotina</taxon>
        <taxon>Dothideomycetes</taxon>
        <taxon>Pleosporomycetidae</taxon>
        <taxon>Pleosporales</taxon>
        <taxon>Pleosporineae</taxon>
        <taxon>Didymellaceae</taxon>
        <taxon>Macroventuria</taxon>
    </lineage>
</organism>
<evidence type="ECO:0000313" key="2">
    <source>
        <dbReference type="Proteomes" id="UP000799754"/>
    </source>
</evidence>
<protein>
    <submittedName>
        <fullName evidence="1">Uncharacterized protein</fullName>
    </submittedName>
</protein>
<gene>
    <name evidence="1" type="ORF">BU25DRAFT_416353</name>
</gene>
<sequence>MLIQSLFVCVCLCYSVWRAFAKEDGKGEERFRYIFTGLCLICYPPIWLVQAFSALVLHLGGPYYDW</sequence>
<name>A0ACB6RJI7_9PLEO</name>
<proteinExistence type="predicted"/>